<feature type="region of interest" description="Disordered" evidence="1">
    <location>
        <begin position="178"/>
        <end position="197"/>
    </location>
</feature>
<feature type="compositionally biased region" description="Polar residues" evidence="1">
    <location>
        <begin position="59"/>
        <end position="72"/>
    </location>
</feature>
<evidence type="ECO:0000256" key="1">
    <source>
        <dbReference type="SAM" id="MobiDB-lite"/>
    </source>
</evidence>
<sequence length="294" mass="32465">MLHNLMDFNPLDILAAAALGEKDAPSNVKTSKESQSSSAGQTENSETAESKDADEDSNNEMGKTTSNNLKHNNSAKDIERMAPQKMPWSPETLLPDHLEGIATKQQKFSLDDLVQDIKKKGFNVELQKIIDKNVGTDLFPKTQFNDDNIGSPEVKLSLNNNMVSHNNVMNNLCEMESASKTSDINSDNENAKEDTTRGHDCVWRDETVSNPSEDTMDSSDSKLQDQTESVSDLCSIESIILDHSYALTPGKIQPPAVFEDDDDIDVCSDNSPLSEDSEQRHITCHWIVITSSMG</sequence>
<proteinExistence type="predicted"/>
<feature type="compositionally biased region" description="Polar residues" evidence="1">
    <location>
        <begin position="27"/>
        <end position="47"/>
    </location>
</feature>
<dbReference type="EMBL" id="HACG01032710">
    <property type="protein sequence ID" value="CEK79575.1"/>
    <property type="molecule type" value="Transcribed_RNA"/>
</dbReference>
<accession>A0A0B7AI29</accession>
<evidence type="ECO:0000313" key="2">
    <source>
        <dbReference type="EMBL" id="CEK79575.1"/>
    </source>
</evidence>
<reference evidence="2" key="1">
    <citation type="submission" date="2014-12" db="EMBL/GenBank/DDBJ databases">
        <title>Insight into the proteome of Arion vulgaris.</title>
        <authorList>
            <person name="Aradska J."/>
            <person name="Bulat T."/>
            <person name="Smidak R."/>
            <person name="Sarate P."/>
            <person name="Gangsoo J."/>
            <person name="Sialana F."/>
            <person name="Bilban M."/>
            <person name="Lubec G."/>
        </authorList>
    </citation>
    <scope>NUCLEOTIDE SEQUENCE</scope>
    <source>
        <tissue evidence="2">Skin</tissue>
    </source>
</reference>
<feature type="region of interest" description="Disordered" evidence="1">
    <location>
        <begin position="22"/>
        <end position="75"/>
    </location>
</feature>
<feature type="region of interest" description="Disordered" evidence="1">
    <location>
        <begin position="207"/>
        <end position="226"/>
    </location>
</feature>
<organism evidence="2">
    <name type="scientific">Arion vulgaris</name>
    <dbReference type="NCBI Taxonomy" id="1028688"/>
    <lineage>
        <taxon>Eukaryota</taxon>
        <taxon>Metazoa</taxon>
        <taxon>Spiralia</taxon>
        <taxon>Lophotrochozoa</taxon>
        <taxon>Mollusca</taxon>
        <taxon>Gastropoda</taxon>
        <taxon>Heterobranchia</taxon>
        <taxon>Euthyneura</taxon>
        <taxon>Panpulmonata</taxon>
        <taxon>Eupulmonata</taxon>
        <taxon>Stylommatophora</taxon>
        <taxon>Helicina</taxon>
        <taxon>Arionoidea</taxon>
        <taxon>Arionidae</taxon>
        <taxon>Arion</taxon>
    </lineage>
</organism>
<protein>
    <submittedName>
        <fullName evidence="2">Uncharacterized protein</fullName>
    </submittedName>
</protein>
<dbReference type="AlphaFoldDB" id="A0A0B7AI29"/>
<gene>
    <name evidence="2" type="primary">ORF116227</name>
</gene>
<feature type="compositionally biased region" description="Polar residues" evidence="1">
    <location>
        <begin position="178"/>
        <end position="188"/>
    </location>
</feature>
<name>A0A0B7AI29_9EUPU</name>